<dbReference type="RefSeq" id="WP_216873865.1">
    <property type="nucleotide sequence ID" value="NZ_JAERQM010000002.1"/>
</dbReference>
<evidence type="ECO:0000313" key="4">
    <source>
        <dbReference type="EMBL" id="MBU8543449.1"/>
    </source>
</evidence>
<proteinExistence type="predicted"/>
<evidence type="ECO:0000256" key="1">
    <source>
        <dbReference type="PROSITE-ProRule" id="PRU00050"/>
    </source>
</evidence>
<dbReference type="InterPro" id="IPR011247">
    <property type="entry name" value="Chemotax_prot-Glu_Me-esterase"/>
</dbReference>
<comment type="caution">
    <text evidence="4">The sequence shown here is derived from an EMBL/GenBank/DDBJ whole genome shotgun (WGS) entry which is preliminary data.</text>
</comment>
<keyword evidence="5" id="KW-1185">Reference proteome</keyword>
<dbReference type="CDD" id="cd16433">
    <property type="entry name" value="CheB"/>
    <property type="match status" value="1"/>
</dbReference>
<dbReference type="PANTHER" id="PTHR42872:SF6">
    <property type="entry name" value="PROTEIN-GLUTAMATE METHYLESTERASE_PROTEIN-GLUTAMINE GLUTAMINASE"/>
    <property type="match status" value="1"/>
</dbReference>
<sequence length="367" mass="39032">MVALRFRQPPRRIRGSGRGMPSPGASHVNHSIIVLGASAGGVEVLSTVCRGLADDLPAAVFVVQHVSPGGLSRLPEILSRAGPLKAHHAVEGERVELGRIYVALPDRHLLLDDGGDRVLLRRGPQENRARPAVDALFRSAAVACGSRVIGVVLSGMLDDGAEGLDAIRRCGGVTVVQDPADAEWPDMPCNARERAGAEHCLPAADLPALLLRLARSAAGPAVPIPAELVLEARISRQELTVMSEDITTVGKPSALGCPECGGVLNVVGEATAPRFRCQVGHAYGPKTLAAHQAESLDKALGVAYRTQRDRRNLYLSMERAARQRNRMQEAARWQKSADEAQRFADLIGTAVDELRQSGMPPTEGADA</sequence>
<dbReference type="Pfam" id="PF01339">
    <property type="entry name" value="CheB_methylest"/>
    <property type="match status" value="1"/>
</dbReference>
<keyword evidence="1" id="KW-0378">Hydrolase</keyword>
<keyword evidence="1" id="KW-0145">Chemotaxis</keyword>
<accession>A0ABS6H4Q7</accession>
<organism evidence="4 5">
    <name type="scientific">Falsiroseomonas oleicola</name>
    <dbReference type="NCBI Taxonomy" id="2801474"/>
    <lineage>
        <taxon>Bacteria</taxon>
        <taxon>Pseudomonadati</taxon>
        <taxon>Pseudomonadota</taxon>
        <taxon>Alphaproteobacteria</taxon>
        <taxon>Acetobacterales</taxon>
        <taxon>Roseomonadaceae</taxon>
        <taxon>Falsiroseomonas</taxon>
    </lineage>
</organism>
<feature type="active site" evidence="1">
    <location>
        <position position="159"/>
    </location>
</feature>
<feature type="active site" evidence="1">
    <location>
        <position position="65"/>
    </location>
</feature>
<name>A0ABS6H4Q7_9PROT</name>
<dbReference type="PIRSF" id="PIRSF036461">
    <property type="entry name" value="Chmtx_methlestr"/>
    <property type="match status" value="1"/>
</dbReference>
<gene>
    <name evidence="4" type="ORF">JJQ90_07010</name>
</gene>
<dbReference type="Proteomes" id="UP000689967">
    <property type="component" value="Unassembled WGS sequence"/>
</dbReference>
<dbReference type="PANTHER" id="PTHR42872">
    <property type="entry name" value="PROTEIN-GLUTAMATE METHYLESTERASE/PROTEIN-GLUTAMINE GLUTAMINASE"/>
    <property type="match status" value="1"/>
</dbReference>
<protein>
    <submittedName>
        <fullName evidence="4">Chemotaxis protein CheB</fullName>
    </submittedName>
</protein>
<feature type="domain" description="CheB-type methylesterase" evidence="3">
    <location>
        <begin position="21"/>
        <end position="217"/>
    </location>
</feature>
<feature type="active site" evidence="1">
    <location>
        <position position="38"/>
    </location>
</feature>
<dbReference type="InterPro" id="IPR000673">
    <property type="entry name" value="Sig_transdc_resp-reg_Me-estase"/>
</dbReference>
<reference evidence="4 5" key="1">
    <citation type="submission" date="2021-01" db="EMBL/GenBank/DDBJ databases">
        <title>Roseomonas sp. nov, a bacterium isolated from an oil production mixture in Yumen Oilfield.</title>
        <authorList>
            <person name="Wu D."/>
        </authorList>
    </citation>
    <scope>NUCLEOTIDE SEQUENCE [LARGE SCALE GENOMIC DNA]</scope>
    <source>
        <strain evidence="4 5">ROY-5-3</strain>
    </source>
</reference>
<dbReference type="PROSITE" id="PS50122">
    <property type="entry name" value="CHEB"/>
    <property type="match status" value="1"/>
</dbReference>
<evidence type="ECO:0000259" key="3">
    <source>
        <dbReference type="PROSITE" id="PS50122"/>
    </source>
</evidence>
<evidence type="ECO:0000256" key="2">
    <source>
        <dbReference type="SAM" id="MobiDB-lite"/>
    </source>
</evidence>
<evidence type="ECO:0000313" key="5">
    <source>
        <dbReference type="Proteomes" id="UP000689967"/>
    </source>
</evidence>
<feature type="region of interest" description="Disordered" evidence="2">
    <location>
        <begin position="1"/>
        <end position="24"/>
    </location>
</feature>
<dbReference type="EMBL" id="JAERQM010000002">
    <property type="protein sequence ID" value="MBU8543449.1"/>
    <property type="molecule type" value="Genomic_DNA"/>
</dbReference>